<organism evidence="10 11">
    <name type="scientific">Romboutsia weinsteinii</name>
    <dbReference type="NCBI Taxonomy" id="2020949"/>
    <lineage>
        <taxon>Bacteria</taxon>
        <taxon>Bacillati</taxon>
        <taxon>Bacillota</taxon>
        <taxon>Clostridia</taxon>
        <taxon>Peptostreptococcales</taxon>
        <taxon>Peptostreptococcaceae</taxon>
        <taxon>Romboutsia</taxon>
    </lineage>
</organism>
<protein>
    <recommendedName>
        <fullName evidence="9">Na(+)/H(+) antiporter NhaA</fullName>
    </recommendedName>
    <alternativeName>
        <fullName evidence="9">Sodium/proton antiporter NhaA</fullName>
    </alternativeName>
</protein>
<sequence>MRLLRTYRKPLKLEVLTSLLLIISALSALVIYNSPLKSVYNYIFNRIFLVEGFSLHMFVNDFLMAIFFLVAGLEIKYEILHGNLSTFKKASFPVIASFGGVLVPALIFFIFNVNTPFLSGICIPISTDIAFAVGIFFIFKKKLDSNLKVFLLSLAVVDDLISIISIGVIYSIDVNFTYLLIALLILIILIVANLVFKIDSVTYYLISGIFLWYFVHLSGIHSTISGILLAIAIPSNKRKRISTLEKLQHILVPINSLFIIPLFAFANTGVSLVYNIDISNTYSLVLGIVLGLSLGKPIGIMLFSYIACLIGITEKPRNISWVSVLFVSLIAGIGFTMSIFVSEVAFIHNFALVDIAKMSILASAIISILSTISAIFLYSFIEKSRGVHKISWDSRYNIK</sequence>
<evidence type="ECO:0000256" key="8">
    <source>
        <dbReference type="ARBA" id="ARBA00023201"/>
    </source>
</evidence>
<feature type="transmembrane region" description="Helical" evidence="9">
    <location>
        <begin position="92"/>
        <end position="111"/>
    </location>
</feature>
<feature type="transmembrane region" description="Helical" evidence="9">
    <location>
        <begin position="117"/>
        <end position="139"/>
    </location>
</feature>
<feature type="transmembrane region" description="Helical" evidence="9">
    <location>
        <begin position="319"/>
        <end position="346"/>
    </location>
</feature>
<keyword evidence="2 9" id="KW-0050">Antiport</keyword>
<dbReference type="NCBIfam" id="TIGR00773">
    <property type="entry name" value="NhaA"/>
    <property type="match status" value="1"/>
</dbReference>
<feature type="transmembrane region" description="Helical" evidence="9">
    <location>
        <begin position="286"/>
        <end position="313"/>
    </location>
</feature>
<evidence type="ECO:0000256" key="1">
    <source>
        <dbReference type="ARBA" id="ARBA00004429"/>
    </source>
</evidence>
<keyword evidence="6 9" id="KW-0915">Sodium</keyword>
<dbReference type="PANTHER" id="PTHR30341:SF0">
    <property type="entry name" value="NA(+)_H(+) ANTIPORTER NHAA"/>
    <property type="match status" value="1"/>
</dbReference>
<keyword evidence="11" id="KW-1185">Reference proteome</keyword>
<proteinExistence type="inferred from homology"/>
<feature type="transmembrane region" description="Helical" evidence="9">
    <location>
        <begin position="12"/>
        <end position="32"/>
    </location>
</feature>
<evidence type="ECO:0000256" key="2">
    <source>
        <dbReference type="ARBA" id="ARBA00022449"/>
    </source>
</evidence>
<dbReference type="InterPro" id="IPR004670">
    <property type="entry name" value="NhaA"/>
</dbReference>
<evidence type="ECO:0000313" key="10">
    <source>
        <dbReference type="EMBL" id="RDY28007.1"/>
    </source>
</evidence>
<dbReference type="GO" id="GO:0006885">
    <property type="term" value="P:regulation of pH"/>
    <property type="evidence" value="ECO:0007669"/>
    <property type="project" value="UniProtKB-UniRule"/>
</dbReference>
<evidence type="ECO:0000256" key="6">
    <source>
        <dbReference type="ARBA" id="ARBA00023053"/>
    </source>
</evidence>
<dbReference type="Proteomes" id="UP000215694">
    <property type="component" value="Unassembled WGS sequence"/>
</dbReference>
<dbReference type="HAMAP" id="MF_01844">
    <property type="entry name" value="NhaA"/>
    <property type="match status" value="1"/>
</dbReference>
<keyword evidence="5 9" id="KW-1133">Transmembrane helix</keyword>
<dbReference type="Pfam" id="PF06965">
    <property type="entry name" value="Na_H_antiport_1"/>
    <property type="match status" value="1"/>
</dbReference>
<comment type="catalytic activity">
    <reaction evidence="9">
        <text>Na(+)(in) + 2 H(+)(out) = Na(+)(out) + 2 H(+)(in)</text>
        <dbReference type="Rhea" id="RHEA:29251"/>
        <dbReference type="ChEBI" id="CHEBI:15378"/>
        <dbReference type="ChEBI" id="CHEBI:29101"/>
    </reaction>
</comment>
<evidence type="ECO:0000256" key="3">
    <source>
        <dbReference type="ARBA" id="ARBA00022475"/>
    </source>
</evidence>
<dbReference type="OrthoDB" id="9808135at2"/>
<dbReference type="GO" id="GO:0005886">
    <property type="term" value="C:plasma membrane"/>
    <property type="evidence" value="ECO:0007669"/>
    <property type="project" value="UniProtKB-SubCell"/>
</dbReference>
<dbReference type="InterPro" id="IPR023171">
    <property type="entry name" value="Na/H_antiporter_dom_sf"/>
</dbReference>
<dbReference type="AlphaFoldDB" id="A0A371J5Q1"/>
<evidence type="ECO:0000313" key="11">
    <source>
        <dbReference type="Proteomes" id="UP000215694"/>
    </source>
</evidence>
<comment type="subcellular location">
    <subcellularLocation>
        <location evidence="1">Cell inner membrane</location>
        <topology evidence="1">Multi-pass membrane protein</topology>
    </subcellularLocation>
    <subcellularLocation>
        <location evidence="9">Cell membrane</location>
        <topology evidence="9">Multi-pass membrane protein</topology>
    </subcellularLocation>
</comment>
<reference evidence="10 11" key="1">
    <citation type="journal article" date="2017" name="Genome Announc.">
        <title>Draft Genome Sequence of Romboutsia weinsteinii sp. nov. Strain CCRI-19649(T) Isolated from Surface Water.</title>
        <authorList>
            <person name="Maheux A.F."/>
            <person name="Boudreau D.K."/>
            <person name="Berube E."/>
            <person name="Boissinot M."/>
            <person name="Cantin P."/>
            <person name="Raymond F."/>
            <person name="Corbeil J."/>
            <person name="Omar R.F."/>
            <person name="Bergeron M.G."/>
        </authorList>
    </citation>
    <scope>NUCLEOTIDE SEQUENCE [LARGE SCALE GENOMIC DNA]</scope>
    <source>
        <strain evidence="10 11">CCRI-19649</strain>
    </source>
</reference>
<gene>
    <name evidence="9 10" type="primary">nhaA</name>
    <name evidence="10" type="ORF">CHL78_006805</name>
</gene>
<feature type="transmembrane region" description="Helical" evidence="9">
    <location>
        <begin position="203"/>
        <end position="233"/>
    </location>
</feature>
<feature type="transmembrane region" description="Helical" evidence="9">
    <location>
        <begin position="176"/>
        <end position="196"/>
    </location>
</feature>
<comment type="caution">
    <text evidence="10">The sequence shown here is derived from an EMBL/GenBank/DDBJ whole genome shotgun (WGS) entry which is preliminary data.</text>
</comment>
<dbReference type="EMBL" id="NOJY02000009">
    <property type="protein sequence ID" value="RDY28007.1"/>
    <property type="molecule type" value="Genomic_DNA"/>
</dbReference>
<comment type="function">
    <text evidence="9">Na(+)/H(+) antiporter that extrudes sodium in exchange for external protons.</text>
</comment>
<keyword evidence="9" id="KW-0813">Transport</keyword>
<dbReference type="Gene3D" id="1.20.1530.10">
    <property type="entry name" value="Na+/H+ antiporter like domain"/>
    <property type="match status" value="1"/>
</dbReference>
<keyword evidence="8 9" id="KW-0739">Sodium transport</keyword>
<name>A0A371J5Q1_9FIRM</name>
<evidence type="ECO:0000256" key="9">
    <source>
        <dbReference type="HAMAP-Rule" id="MF_01844"/>
    </source>
</evidence>
<keyword evidence="7 9" id="KW-0472">Membrane</keyword>
<feature type="transmembrane region" description="Helical" evidence="9">
    <location>
        <begin position="253"/>
        <end position="274"/>
    </location>
</feature>
<feature type="transmembrane region" description="Helical" evidence="9">
    <location>
        <begin position="52"/>
        <end position="71"/>
    </location>
</feature>
<evidence type="ECO:0000256" key="7">
    <source>
        <dbReference type="ARBA" id="ARBA00023136"/>
    </source>
</evidence>
<dbReference type="GO" id="GO:0015385">
    <property type="term" value="F:sodium:proton antiporter activity"/>
    <property type="evidence" value="ECO:0007669"/>
    <property type="project" value="UniProtKB-UniRule"/>
</dbReference>
<evidence type="ECO:0000256" key="5">
    <source>
        <dbReference type="ARBA" id="ARBA00022989"/>
    </source>
</evidence>
<comment type="similarity">
    <text evidence="9">Belongs to the NhaA Na(+)/H(+) (TC 2.A.33) antiporter family.</text>
</comment>
<feature type="transmembrane region" description="Helical" evidence="9">
    <location>
        <begin position="358"/>
        <end position="381"/>
    </location>
</feature>
<feature type="transmembrane region" description="Helical" evidence="9">
    <location>
        <begin position="151"/>
        <end position="170"/>
    </location>
</feature>
<evidence type="ECO:0000256" key="4">
    <source>
        <dbReference type="ARBA" id="ARBA00022692"/>
    </source>
</evidence>
<dbReference type="PANTHER" id="PTHR30341">
    <property type="entry name" value="SODIUM ION/PROTON ANTIPORTER NHAA-RELATED"/>
    <property type="match status" value="1"/>
</dbReference>
<dbReference type="RefSeq" id="WP_094369651.1">
    <property type="nucleotide sequence ID" value="NZ_NOJY02000009.1"/>
</dbReference>
<keyword evidence="3 9" id="KW-1003">Cell membrane</keyword>
<keyword evidence="9" id="KW-0406">Ion transport</keyword>
<accession>A0A371J5Q1</accession>
<keyword evidence="4 9" id="KW-0812">Transmembrane</keyword>